<dbReference type="PANTHER" id="PTHR30521:SF4">
    <property type="entry name" value="DEFERROCHELATASE"/>
    <property type="match status" value="1"/>
</dbReference>
<protein>
    <submittedName>
        <fullName evidence="13">Dyp-type peroxidase</fullName>
    </submittedName>
</protein>
<dbReference type="Pfam" id="PF04261">
    <property type="entry name" value="Dyp_perox_N"/>
    <property type="match status" value="1"/>
</dbReference>
<dbReference type="InterPro" id="IPR048328">
    <property type="entry name" value="Dyp_perox_C"/>
</dbReference>
<evidence type="ECO:0000259" key="11">
    <source>
        <dbReference type="Pfam" id="PF04261"/>
    </source>
</evidence>
<evidence type="ECO:0000256" key="6">
    <source>
        <dbReference type="ARBA" id="ARBA00023002"/>
    </source>
</evidence>
<evidence type="ECO:0000256" key="9">
    <source>
        <dbReference type="SAM" id="MobiDB-lite"/>
    </source>
</evidence>
<evidence type="ECO:0000256" key="3">
    <source>
        <dbReference type="ARBA" id="ARBA00022617"/>
    </source>
</evidence>
<dbReference type="InterPro" id="IPR006311">
    <property type="entry name" value="TAT_signal"/>
</dbReference>
<dbReference type="SUPFAM" id="SSF54909">
    <property type="entry name" value="Dimeric alpha+beta barrel"/>
    <property type="match status" value="1"/>
</dbReference>
<dbReference type="PROSITE" id="PS51404">
    <property type="entry name" value="DYP_PEROXIDASE"/>
    <property type="match status" value="1"/>
</dbReference>
<feature type="chain" id="PRO_5045098332" evidence="10">
    <location>
        <begin position="30"/>
        <end position="407"/>
    </location>
</feature>
<feature type="region of interest" description="Disordered" evidence="9">
    <location>
        <begin position="28"/>
        <end position="53"/>
    </location>
</feature>
<dbReference type="GO" id="GO:0004601">
    <property type="term" value="F:peroxidase activity"/>
    <property type="evidence" value="ECO:0007669"/>
    <property type="project" value="UniProtKB-KW"/>
</dbReference>
<keyword evidence="14" id="KW-1185">Reference proteome</keyword>
<dbReference type="PANTHER" id="PTHR30521">
    <property type="entry name" value="DEFERROCHELATASE/PEROXIDASE"/>
    <property type="match status" value="1"/>
</dbReference>
<evidence type="ECO:0000256" key="10">
    <source>
        <dbReference type="SAM" id="SignalP"/>
    </source>
</evidence>
<evidence type="ECO:0000256" key="5">
    <source>
        <dbReference type="ARBA" id="ARBA00022729"/>
    </source>
</evidence>
<feature type="domain" description="Dyp-type peroxidase N-terminal" evidence="11">
    <location>
        <begin position="55"/>
        <end position="197"/>
    </location>
</feature>
<evidence type="ECO:0000313" key="13">
    <source>
        <dbReference type="EMBL" id="MEJ4099961.1"/>
    </source>
</evidence>
<sequence length="407" mass="44695">MSSVSRRGFLSGLSLSAGGLALAGCAAQASDENPEDQRGRADRAASTVEFDGPHQAGIDTPEQAHLNLVAFSLHPGMDRQGLRRLMRLWTQDARELCAGRTPRGSLEPELTSRPSRLTITCGWGEGAFDAAGLADRRPAWLAPIPEFSQDRLEERWGQSDLVLQICAEDPFTVAHAMRNMVRSGADYASVRWLQQGFVSANTAPEPAREETKRNLFGQKDGTINPRGEGELSEHVWIEDGPQWARGGTAMVVRRIRMHMDEWEKLDRASREVVVGRTLDSGAPLSGGEEHTPADFSARDAYGLPAIDPHSHMARATPPADHPEQRILRRPYNWDAAPEPGAEDLSHSGQVFICFQKDPTRQFTPIQERLDQADRLNQWITHIGSAVYFVPPGTGGARGGFWGAGLLN</sequence>
<comment type="caution">
    <text evidence="13">The sequence shown here is derived from an EMBL/GenBank/DDBJ whole genome shotgun (WGS) entry which is preliminary data.</text>
</comment>
<dbReference type="RefSeq" id="WP_337890412.1">
    <property type="nucleotide sequence ID" value="NZ_JBAHVI010000006.1"/>
</dbReference>
<proteinExistence type="inferred from homology"/>
<comment type="similarity">
    <text evidence="8">Belongs to the DyP-type peroxidase family.</text>
</comment>
<keyword evidence="5 10" id="KW-0732">Signal</keyword>
<organism evidence="13 14">
    <name type="scientific">Corynebacterium mastitidis</name>
    <dbReference type="NCBI Taxonomy" id="161890"/>
    <lineage>
        <taxon>Bacteria</taxon>
        <taxon>Bacillati</taxon>
        <taxon>Actinomycetota</taxon>
        <taxon>Actinomycetes</taxon>
        <taxon>Mycobacteriales</taxon>
        <taxon>Corynebacteriaceae</taxon>
        <taxon>Corynebacterium</taxon>
    </lineage>
</organism>
<dbReference type="PROSITE" id="PS51257">
    <property type="entry name" value="PROKAR_LIPOPROTEIN"/>
    <property type="match status" value="1"/>
</dbReference>
<dbReference type="NCBIfam" id="TIGR01413">
    <property type="entry name" value="Dyp_perox_fam"/>
    <property type="match status" value="1"/>
</dbReference>
<keyword evidence="3" id="KW-0349">Heme</keyword>
<dbReference type="EMBL" id="JBAHVJ010000006">
    <property type="protein sequence ID" value="MEJ4099961.1"/>
    <property type="molecule type" value="Genomic_DNA"/>
</dbReference>
<keyword evidence="7" id="KW-0408">Iron</keyword>
<evidence type="ECO:0000256" key="4">
    <source>
        <dbReference type="ARBA" id="ARBA00022723"/>
    </source>
</evidence>
<dbReference type="PROSITE" id="PS51318">
    <property type="entry name" value="TAT"/>
    <property type="match status" value="1"/>
</dbReference>
<feature type="domain" description="Dyp-type peroxidase C-terminal" evidence="12">
    <location>
        <begin position="211"/>
        <end position="392"/>
    </location>
</feature>
<feature type="signal peptide" evidence="10">
    <location>
        <begin position="1"/>
        <end position="29"/>
    </location>
</feature>
<evidence type="ECO:0000259" key="12">
    <source>
        <dbReference type="Pfam" id="PF20628"/>
    </source>
</evidence>
<dbReference type="InterPro" id="IPR048327">
    <property type="entry name" value="Dyp_perox_N"/>
</dbReference>
<evidence type="ECO:0000256" key="8">
    <source>
        <dbReference type="ARBA" id="ARBA00025737"/>
    </source>
</evidence>
<evidence type="ECO:0000256" key="1">
    <source>
        <dbReference type="ARBA" id="ARBA00001970"/>
    </source>
</evidence>
<evidence type="ECO:0000313" key="14">
    <source>
        <dbReference type="Proteomes" id="UP001359781"/>
    </source>
</evidence>
<dbReference type="Proteomes" id="UP001359781">
    <property type="component" value="Unassembled WGS sequence"/>
</dbReference>
<keyword evidence="6" id="KW-0560">Oxidoreductase</keyword>
<accession>A0ABU8NY74</accession>
<dbReference type="InterPro" id="IPR006314">
    <property type="entry name" value="Dyp_peroxidase"/>
</dbReference>
<comment type="cofactor">
    <cofactor evidence="1">
        <name>heme b</name>
        <dbReference type="ChEBI" id="CHEBI:60344"/>
    </cofactor>
</comment>
<evidence type="ECO:0000256" key="2">
    <source>
        <dbReference type="ARBA" id="ARBA00022559"/>
    </source>
</evidence>
<reference evidence="13 14" key="1">
    <citation type="submission" date="2024-02" db="EMBL/GenBank/DDBJ databases">
        <title>Whole genome sequencing and characterization of Corynebacterium isolated from the ocular surface of dry eye disease sufferers.</title>
        <authorList>
            <person name="Naqvi M."/>
        </authorList>
    </citation>
    <scope>NUCLEOTIDE SEQUENCE [LARGE SCALE GENOMIC DNA]</scope>
    <source>
        <strain evidence="13 14">PCRF</strain>
    </source>
</reference>
<gene>
    <name evidence="13" type="ORF">V5S96_06285</name>
</gene>
<keyword evidence="2 13" id="KW-0575">Peroxidase</keyword>
<dbReference type="Pfam" id="PF20628">
    <property type="entry name" value="Dyp_perox_C"/>
    <property type="match status" value="1"/>
</dbReference>
<keyword evidence="4" id="KW-0479">Metal-binding</keyword>
<dbReference type="InterPro" id="IPR011008">
    <property type="entry name" value="Dimeric_a/b-barrel"/>
</dbReference>
<name>A0ABU8NY74_9CORY</name>
<evidence type="ECO:0000256" key="7">
    <source>
        <dbReference type="ARBA" id="ARBA00023004"/>
    </source>
</evidence>